<proteinExistence type="predicted"/>
<dbReference type="Proteomes" id="UP000014990">
    <property type="component" value="Segment"/>
</dbReference>
<feature type="region of interest" description="Disordered" evidence="1">
    <location>
        <begin position="1"/>
        <end position="51"/>
    </location>
</feature>
<evidence type="ECO:0000256" key="1">
    <source>
        <dbReference type="SAM" id="MobiDB-lite"/>
    </source>
</evidence>
<name>S4TRB9_9CAUD</name>
<sequence length="66" mass="7200">MAVLSSKQRNKLPDSTFAGPDRSYPVHDKAHAANAKARATQQYEAGNLSKSARDKIRAKANKVLYG</sequence>
<evidence type="ECO:0000313" key="2">
    <source>
        <dbReference type="EMBL" id="AGF88188.1"/>
    </source>
</evidence>
<reference evidence="2 3" key="1">
    <citation type="journal article" date="2013" name="BMC Genomics">
        <title>Genomic characterization provides new insight into Salmonella phage diversity.</title>
        <authorList>
            <person name="Moreno Switt A.I."/>
            <person name="Orsi R.H."/>
            <person name="den Bakker H.C."/>
            <person name="Vongkamjan K."/>
            <person name="Altier C."/>
            <person name="Wiedmann M."/>
        </authorList>
    </citation>
    <scope>NUCLEOTIDE SEQUENCE [LARGE SCALE GENOMIC DNA]</scope>
</reference>
<evidence type="ECO:0000313" key="3">
    <source>
        <dbReference type="Proteomes" id="UP000014990"/>
    </source>
</evidence>
<gene>
    <name evidence="2" type="ORF">SP058_00365</name>
</gene>
<feature type="compositionally biased region" description="Polar residues" evidence="1">
    <location>
        <begin position="40"/>
        <end position="50"/>
    </location>
</feature>
<dbReference type="KEGG" id="vg:16275521"/>
<protein>
    <submittedName>
        <fullName evidence="2">Uncharacterized protein</fullName>
    </submittedName>
</protein>
<organism evidence="2 3">
    <name type="scientific">Salmonella phage FSL SP-058</name>
    <dbReference type="NCBI Taxonomy" id="1173761"/>
    <lineage>
        <taxon>Viruses</taxon>
        <taxon>Duplodnaviria</taxon>
        <taxon>Heunggongvirae</taxon>
        <taxon>Uroviricota</taxon>
        <taxon>Caudoviricetes</taxon>
        <taxon>Schitoviridae</taxon>
        <taxon>Humphriesvirinae</taxon>
        <taxon>Ithacavirus</taxon>
        <taxon>Ithacavirus SP058</taxon>
    </lineage>
</organism>
<dbReference type="RefSeq" id="YP_008239477.1">
    <property type="nucleotide sequence ID" value="NC_021772.1"/>
</dbReference>
<dbReference type="EMBL" id="KC139517">
    <property type="protein sequence ID" value="AGF88188.1"/>
    <property type="molecule type" value="Genomic_DNA"/>
</dbReference>
<accession>S4TRB9</accession>
<keyword evidence="3" id="KW-1185">Reference proteome</keyword>
<dbReference type="GeneID" id="16275521"/>